<gene>
    <name evidence="1" type="ORF">JDS37_19395</name>
</gene>
<accession>A0AAQ0CJK9</accession>
<organism evidence="1 2">
    <name type="scientific">Vreelandella venusta</name>
    <dbReference type="NCBI Taxonomy" id="44935"/>
    <lineage>
        <taxon>Bacteria</taxon>
        <taxon>Pseudomonadati</taxon>
        <taxon>Pseudomonadota</taxon>
        <taxon>Gammaproteobacteria</taxon>
        <taxon>Oceanospirillales</taxon>
        <taxon>Halomonadaceae</taxon>
        <taxon>Vreelandella</taxon>
    </lineage>
</organism>
<geneLocation type="plasmid" evidence="2">
    <name>unnamed</name>
</geneLocation>
<dbReference type="AlphaFoldDB" id="A0AAQ0CJK9"/>
<dbReference type="Proteomes" id="UP000663479">
    <property type="component" value="Plasmid unnamed"/>
</dbReference>
<protein>
    <submittedName>
        <fullName evidence="1">Uncharacterized protein</fullName>
    </submittedName>
</protein>
<evidence type="ECO:0000313" key="2">
    <source>
        <dbReference type="Proteomes" id="UP000663479"/>
    </source>
</evidence>
<evidence type="ECO:0000313" key="1">
    <source>
        <dbReference type="EMBL" id="QRL05452.1"/>
    </source>
</evidence>
<dbReference type="RefSeq" id="WP_146945478.1">
    <property type="nucleotide sequence ID" value="NZ_BJUL01000046.1"/>
</dbReference>
<name>A0AAQ0CJK9_9GAMM</name>
<proteinExistence type="predicted"/>
<keyword evidence="1" id="KW-0614">Plasmid</keyword>
<reference evidence="1" key="1">
    <citation type="submission" date="2020-12" db="EMBL/GenBank/DDBJ databases">
        <title>Genome reconstruction of Halomonas venusta strain DSM 4743.</title>
        <authorList>
            <person name="Aguirre-Garrido J.F."/>
            <person name="Hernandez-Soto L.M."/>
            <person name="Martinez-Abarca F."/>
        </authorList>
    </citation>
    <scope>NUCLEOTIDE SEQUENCE</scope>
    <source>
        <strain evidence="1">4743</strain>
        <plasmid evidence="1">p4373-A</plasmid>
    </source>
</reference>
<dbReference type="EMBL" id="CP066540">
    <property type="protein sequence ID" value="QRL05452.1"/>
    <property type="molecule type" value="Genomic_DNA"/>
</dbReference>
<sequence length="88" mass="9995">MARTRAIQSAEAPLWLEVLLAYAFGSEPAQRAAQLDLLGVAYDATAYPNDIPDARLAELLLAWAEQYVPGEDWQRLQARIRQRRSQLR</sequence>